<feature type="transmembrane region" description="Helical" evidence="5">
    <location>
        <begin position="83"/>
        <end position="109"/>
    </location>
</feature>
<evidence type="ECO:0000256" key="1">
    <source>
        <dbReference type="ARBA" id="ARBA00004127"/>
    </source>
</evidence>
<keyword evidence="4 5" id="KW-0472">Membrane</keyword>
<proteinExistence type="predicted"/>
<dbReference type="InterPro" id="IPR007318">
    <property type="entry name" value="Phopholipid_MeTrfase"/>
</dbReference>
<protein>
    <recommendedName>
        <fullName evidence="7">Steroid 5-alpha reductase C-terminal domain-containing protein</fullName>
    </recommendedName>
</protein>
<feature type="transmembrane region" description="Helical" evidence="5">
    <location>
        <begin position="42"/>
        <end position="62"/>
    </location>
</feature>
<evidence type="ECO:0000256" key="4">
    <source>
        <dbReference type="ARBA" id="ARBA00023136"/>
    </source>
</evidence>
<gene>
    <name evidence="6" type="ORF">LCGC14_0261600</name>
</gene>
<comment type="subcellular location">
    <subcellularLocation>
        <location evidence="1">Endomembrane system</location>
        <topology evidence="1">Multi-pass membrane protein</topology>
    </subcellularLocation>
</comment>
<evidence type="ECO:0008006" key="7">
    <source>
        <dbReference type="Google" id="ProtNLM"/>
    </source>
</evidence>
<organism evidence="6">
    <name type="scientific">marine sediment metagenome</name>
    <dbReference type="NCBI Taxonomy" id="412755"/>
    <lineage>
        <taxon>unclassified sequences</taxon>
        <taxon>metagenomes</taxon>
        <taxon>ecological metagenomes</taxon>
    </lineage>
</organism>
<keyword evidence="2 5" id="KW-0812">Transmembrane</keyword>
<dbReference type="GO" id="GO:0012505">
    <property type="term" value="C:endomembrane system"/>
    <property type="evidence" value="ECO:0007669"/>
    <property type="project" value="UniProtKB-SubCell"/>
</dbReference>
<evidence type="ECO:0000256" key="5">
    <source>
        <dbReference type="SAM" id="Phobius"/>
    </source>
</evidence>
<evidence type="ECO:0000313" key="6">
    <source>
        <dbReference type="EMBL" id="KKN87129.1"/>
    </source>
</evidence>
<comment type="caution">
    <text evidence="6">The sequence shown here is derived from an EMBL/GenBank/DDBJ whole genome shotgun (WGS) entry which is preliminary data.</text>
</comment>
<dbReference type="GO" id="GO:0016740">
    <property type="term" value="F:transferase activity"/>
    <property type="evidence" value="ECO:0007669"/>
    <property type="project" value="UniProtKB-ARBA"/>
</dbReference>
<dbReference type="Gene3D" id="1.20.120.1630">
    <property type="match status" value="1"/>
</dbReference>
<name>A0A0F9U677_9ZZZZ</name>
<dbReference type="Pfam" id="PF04191">
    <property type="entry name" value="PEMT"/>
    <property type="match status" value="1"/>
</dbReference>
<accession>A0A0F9U677</accession>
<keyword evidence="3 5" id="KW-1133">Transmembrane helix</keyword>
<sequence>MALAQYQKMRRLSLAVLLLAAFVLLLFVGASGNEEIHDMVEAIGLGFIVIGIVGRMWCTLYIGGRKSAEIVTTGPYSVTRNPLYVFSSIAAAGVGAQTGSVTIAVLFLVGCAAAFHIVIVREESFLRDEFGPAYARYLATVPRFVPKPSLFRDEAELRVQTKLVYRTLTDGLVFFVAMPVFELIELAQQSGWLPVLLRLP</sequence>
<evidence type="ECO:0000256" key="3">
    <source>
        <dbReference type="ARBA" id="ARBA00022989"/>
    </source>
</evidence>
<dbReference type="PANTHER" id="PTHR12714:SF9">
    <property type="entry name" value="PROTEIN-S-ISOPRENYLCYSTEINE O-METHYLTRANSFERASE"/>
    <property type="match status" value="1"/>
</dbReference>
<dbReference type="PANTHER" id="PTHR12714">
    <property type="entry name" value="PROTEIN-S ISOPRENYLCYSTEINE O-METHYLTRANSFERASE"/>
    <property type="match status" value="1"/>
</dbReference>
<reference evidence="6" key="1">
    <citation type="journal article" date="2015" name="Nature">
        <title>Complex archaea that bridge the gap between prokaryotes and eukaryotes.</title>
        <authorList>
            <person name="Spang A."/>
            <person name="Saw J.H."/>
            <person name="Jorgensen S.L."/>
            <person name="Zaremba-Niedzwiedzka K."/>
            <person name="Martijn J."/>
            <person name="Lind A.E."/>
            <person name="van Eijk R."/>
            <person name="Schleper C."/>
            <person name="Guy L."/>
            <person name="Ettema T.J."/>
        </authorList>
    </citation>
    <scope>NUCLEOTIDE SEQUENCE</scope>
</reference>
<evidence type="ECO:0000256" key="2">
    <source>
        <dbReference type="ARBA" id="ARBA00022692"/>
    </source>
</evidence>
<dbReference type="AlphaFoldDB" id="A0A0F9U677"/>
<dbReference type="EMBL" id="LAZR01000141">
    <property type="protein sequence ID" value="KKN87129.1"/>
    <property type="molecule type" value="Genomic_DNA"/>
</dbReference>